<dbReference type="CDD" id="cd00124">
    <property type="entry name" value="MYSc"/>
    <property type="match status" value="1"/>
</dbReference>
<accession>A0A2T9YDB1</accession>
<keyword evidence="5 7" id="KW-0505">Motor protein</keyword>
<dbReference type="InterPro" id="IPR027417">
    <property type="entry name" value="P-loop_NTPase"/>
</dbReference>
<dbReference type="GO" id="GO:0003774">
    <property type="term" value="F:cytoskeletal motor activity"/>
    <property type="evidence" value="ECO:0007669"/>
    <property type="project" value="UniProtKB-UniRule"/>
</dbReference>
<comment type="similarity">
    <text evidence="7">Belongs to the TRAFAC class myosin-kinesin ATPase superfamily. Myosin family.</text>
</comment>
<dbReference type="PRINTS" id="PR00193">
    <property type="entry name" value="MYOSINHEAVY"/>
</dbReference>
<dbReference type="GO" id="GO:0005524">
    <property type="term" value="F:ATP binding"/>
    <property type="evidence" value="ECO:0007669"/>
    <property type="project" value="UniProtKB-UniRule"/>
</dbReference>
<feature type="coiled-coil region" evidence="8">
    <location>
        <begin position="1304"/>
        <end position="1331"/>
    </location>
</feature>
<feature type="binding site" evidence="7">
    <location>
        <begin position="475"/>
        <end position="482"/>
    </location>
    <ligand>
        <name>ATP</name>
        <dbReference type="ChEBI" id="CHEBI:30616"/>
    </ligand>
</feature>
<evidence type="ECO:0000259" key="10">
    <source>
        <dbReference type="PROSITE" id="PS51456"/>
    </source>
</evidence>
<name>A0A2T9YDB1_9FUNG</name>
<dbReference type="PROSITE" id="PS51456">
    <property type="entry name" value="MYOSIN_MOTOR"/>
    <property type="match status" value="2"/>
</dbReference>
<sequence length="2280" mass="260131">MKLKKAAEIDIKSEKLLDSSSEFTMIDMELKSYKKDSKIYIQDDKHGYIEATITNIKIDSKKNQVKFSTMTSAKKAKEILLCYEDLKSGKSYLPTIINENKNIYNIADIEIPSEPLVLETLSQRYKSNNFYTFVGTGLVYVNPFNQFNMYASARKTQLYDINSKNDNKVPHINSVSKSAYNNLKDTKKQQSVLFLGSSGSGKSSNMKHFIDYLLYINNSKVKQHSKYLFDEIFESANVLIDSFCNTNTPKNNESSRNIKHISIKYNLEYMITDINYSIFLFELNRVAEKSQVHEYFSIFSQLIDAEEKVSNKSLGLELIQNKSIKPNKTQKSDSVLPNENLSKTFHNTCESLNTVGIDYEKQAEIFQILAAIIHVSKINILEQDKGASTIKSDDNILETLSQRYKSNNFYTFVGTGLVYVNPFNQFNMYASARKTQLYDINSKNDNKVPHINSVSKSAYNNLKDTKKQQSVLFLGSSGSGKSSNMKHFVDYLLYINNSKVKQDSKYLFDEIFESANVLIDSFCNTNTPKNNESSRNIKHISIKYNLEYMITDINYSIFLFELNRVAEKSQVHEYFSIFSQLIDAEEKVSNKSLGLELIQNKSIKPNKTQKSDSVLPNENLSKTFHNTCESLNTVGIDYEKQAEIFQILAAIIHVSKINILEQDKGASTIKSDDNSLELASELLKISKSELIQSLTAKVLVFGTNRIVKQQNLEKAKELRDSLCKHLYLSVFKWIIRHINLAFLKLNQENDKSKATYALTDKENNKNKATEILTDKENKQNKATDILTDKENDQNKVTDILTDKENILAINAFDVCGYSVNTSNLFEEFCINYANEKFYNYYLSDNFFNKENFKVKAYSFPAGSIMIDNEGCISIIEKKNGIISILASETQNQTKKDSQIVDQLFQALDKPEFQKNGSSASKKRMPAFGFLAKSKHEKNDFVIKHYFESVSYTIDNFTSSNRDGIAKSLQALISSSGLSIMPDIFTAGVETLIDSNPAHGVASANKTGSVSANVDKKPTLNHTQTVLGNLKRYLADKVNILNSSKTSYVFCIAPNQNKKGIEFTNKTVLDQIKNLKLVEMSHIHNNVFDNRMTKDTFIAQFSYIIDYFPESNTQDQTIVQIMTEAKIDAYYYSFDKNVVSFKTHAKRLLESYKKAKIDIEVKKVVKRKHKIQRKLDYSSPEEAVVKLQALIRLSLKKRYDFEQQTVSAILIQNLVRTFLSAKTLTASASFETDNGAKIFSIQQICQTVNMEGKTKLVEKLNSWIKIKNFEIKKKTLNQLKNLYTKKIQHKTSTAPKRMYIGVNDSEKLFKIIENMEKRMNMLENNINAQKSTADNFKNYIDKAEKCKIESEESRTSDIKLVLELKKNIDQSILDGKNRFSENKMKLDSAINDMQLETKFIFERLISIQQYVSKERYENTTNKHFLKYNIDIQNNKLDQILKRVQRVENNKAQVLPNVKNPLAKKESLCSSNNSEYGLLGIKLPSYITIKKGERKLTPFIADKKYAFNSVLHESFQHAIKTNVKKSSSNGSNLYSGIKEMHQCLSPVSVNESEINQNTLHGKLNSTIFETESNVEPIKESTLSFGLKISRKCELEDKPETRIKSNSQTKLRDLVKYDAELDHGIQSNLALQANRNIEDILVTQDKNTSMCMYNKKNKSDTEIFSPKNQSKLEKYISENRSDSQIQLKNLKHGSALENKSSSSMGKMSVGCNKNNDFLFDISERDPFFDAIQPINTNQTRSADEKNIFNQNINRISLGFLNEKNGGTLQSNKVIGGLNDMSIFDNEYQRQSRIIYADSVMFGGNFITTLESGENSDTDIEYLFNKIEVASIRKNSTNLSIDQQYIKNYSSYTKSTKNNYNSNSGADKLEDMLKSKKIYSELAELIIKAKIPRTSSVIKINKLKHPSNLFGFILIKMMNYGYANEIKKAIDLYSVQIKLKIDSNNSIYSLLFWARNTQEMLGLLKSGFKSNQTYFKGYTSVKKTQSVCSNTLKKILFFINTTIVDIITKDLAKEVLFTVPNDKHGEYVEGETNSNDQSDYTENSNTASRANIIITFFDQVLIELNKYGLSHNFINAIFVKIISYIMVQTFNVVISNKDLCKQEVCSDVCQNIADLEEWYLQNGFNILKTNACAPKQAFKLLKVLSSNYNSKGIPSEAFAKEYNMLSSLQMEIIIDNVSKNAQRLNSDLNELLVYFQSINSMLPNNSHLDVYIDASSATKEKIILSTKEVSALDISTEGCYLDIKLLKFIISSQLNRIDNTDSSENDSEFDIEFKEKIQYVSSNE</sequence>
<dbReference type="Pfam" id="PF00063">
    <property type="entry name" value="Myosin_head"/>
    <property type="match status" value="2"/>
</dbReference>
<dbReference type="Gene3D" id="1.20.120.720">
    <property type="entry name" value="Myosin VI head, motor domain, U50 subdomain"/>
    <property type="match status" value="1"/>
</dbReference>
<dbReference type="OrthoDB" id="6108017at2759"/>
<feature type="region of interest" description="Actin-binding" evidence="7">
    <location>
        <begin position="1033"/>
        <end position="1055"/>
    </location>
</feature>
<evidence type="ECO:0000256" key="2">
    <source>
        <dbReference type="ARBA" id="ARBA00022840"/>
    </source>
</evidence>
<evidence type="ECO:0000256" key="7">
    <source>
        <dbReference type="PROSITE-ProRule" id="PRU00782"/>
    </source>
</evidence>
<evidence type="ECO:0000256" key="5">
    <source>
        <dbReference type="ARBA" id="ARBA00023175"/>
    </source>
</evidence>
<comment type="caution">
    <text evidence="11">The sequence shown here is derived from an EMBL/GenBank/DDBJ whole genome shotgun (WGS) entry which is preliminary data.</text>
</comment>
<keyword evidence="6 7" id="KW-0009">Actin-binding</keyword>
<dbReference type="Proteomes" id="UP000245383">
    <property type="component" value="Unassembled WGS sequence"/>
</dbReference>
<evidence type="ECO:0000313" key="12">
    <source>
        <dbReference type="Proteomes" id="UP000245383"/>
    </source>
</evidence>
<dbReference type="STRING" id="133385.A0A2T9YDB1"/>
<dbReference type="Pfam" id="PF01843">
    <property type="entry name" value="DIL"/>
    <property type="match status" value="1"/>
</dbReference>
<evidence type="ECO:0000256" key="1">
    <source>
        <dbReference type="ARBA" id="ARBA00022741"/>
    </source>
</evidence>
<feature type="domain" description="Myosin motor" evidence="10">
    <location>
        <begin position="380"/>
        <end position="1153"/>
    </location>
</feature>
<gene>
    <name evidence="11" type="ORF">BB561_004945</name>
</gene>
<evidence type="ECO:0000256" key="4">
    <source>
        <dbReference type="ARBA" id="ARBA00023123"/>
    </source>
</evidence>
<dbReference type="SUPFAM" id="SSF52540">
    <property type="entry name" value="P-loop containing nucleoside triphosphate hydrolases"/>
    <property type="match status" value="2"/>
</dbReference>
<evidence type="ECO:0000313" key="11">
    <source>
        <dbReference type="EMBL" id="PVU90295.1"/>
    </source>
</evidence>
<evidence type="ECO:0000256" key="6">
    <source>
        <dbReference type="ARBA" id="ARBA00023203"/>
    </source>
</evidence>
<feature type="domain" description="Dilute" evidence="9">
    <location>
        <begin position="1916"/>
        <end position="2196"/>
    </location>
</feature>
<keyword evidence="12" id="KW-1185">Reference proteome</keyword>
<keyword evidence="4 7" id="KW-0518">Myosin</keyword>
<keyword evidence="2 7" id="KW-0067">ATP-binding</keyword>
<organism evidence="11 12">
    <name type="scientific">Smittium simulii</name>
    <dbReference type="NCBI Taxonomy" id="133385"/>
    <lineage>
        <taxon>Eukaryota</taxon>
        <taxon>Fungi</taxon>
        <taxon>Fungi incertae sedis</taxon>
        <taxon>Zoopagomycota</taxon>
        <taxon>Kickxellomycotina</taxon>
        <taxon>Harpellomycetes</taxon>
        <taxon>Harpellales</taxon>
        <taxon>Legeriomycetaceae</taxon>
        <taxon>Smittium</taxon>
    </lineage>
</organism>
<evidence type="ECO:0000259" key="9">
    <source>
        <dbReference type="PROSITE" id="PS51126"/>
    </source>
</evidence>
<dbReference type="InterPro" id="IPR001609">
    <property type="entry name" value="Myosin_head_motor_dom-like"/>
</dbReference>
<dbReference type="EMBL" id="MBFR01000267">
    <property type="protein sequence ID" value="PVU90295.1"/>
    <property type="molecule type" value="Genomic_DNA"/>
</dbReference>
<protein>
    <recommendedName>
        <fullName evidence="13">Myosin motor domain-containing protein</fullName>
    </recommendedName>
</protein>
<evidence type="ECO:0000256" key="3">
    <source>
        <dbReference type="ARBA" id="ARBA00023054"/>
    </source>
</evidence>
<dbReference type="GO" id="GO:0016459">
    <property type="term" value="C:myosin complex"/>
    <property type="evidence" value="ECO:0007669"/>
    <property type="project" value="UniProtKB-KW"/>
</dbReference>
<evidence type="ECO:0000256" key="8">
    <source>
        <dbReference type="SAM" id="Coils"/>
    </source>
</evidence>
<proteinExistence type="inferred from homology"/>
<keyword evidence="1 7" id="KW-0547">Nucleotide-binding</keyword>
<reference evidence="11 12" key="1">
    <citation type="journal article" date="2018" name="MBio">
        <title>Comparative Genomics Reveals the Core Gene Toolbox for the Fungus-Insect Symbiosis.</title>
        <authorList>
            <person name="Wang Y."/>
            <person name="Stata M."/>
            <person name="Wang W."/>
            <person name="Stajich J.E."/>
            <person name="White M.M."/>
            <person name="Moncalvo J.M."/>
        </authorList>
    </citation>
    <scope>NUCLEOTIDE SEQUENCE [LARGE SCALE GENOMIC DNA]</scope>
    <source>
        <strain evidence="11 12">SWE-8-4</strain>
    </source>
</reference>
<keyword evidence="3 8" id="KW-0175">Coiled coil</keyword>
<dbReference type="InterPro" id="IPR036961">
    <property type="entry name" value="Kinesin_motor_dom_sf"/>
</dbReference>
<dbReference type="PANTHER" id="PTHR13140:SF861">
    <property type="entry name" value="LEUCINE ZIPPER HOMEOBOX-ASSOCIATED DOMAIN-CONTAINING PROTEIN"/>
    <property type="match status" value="1"/>
</dbReference>
<feature type="binding site" evidence="7">
    <location>
        <begin position="196"/>
        <end position="203"/>
    </location>
    <ligand>
        <name>ATP</name>
        <dbReference type="ChEBI" id="CHEBI:30616"/>
    </ligand>
</feature>
<evidence type="ECO:0008006" key="13">
    <source>
        <dbReference type="Google" id="ProtNLM"/>
    </source>
</evidence>
<dbReference type="GO" id="GO:0003779">
    <property type="term" value="F:actin binding"/>
    <property type="evidence" value="ECO:0007669"/>
    <property type="project" value="UniProtKB-KW"/>
</dbReference>
<feature type="domain" description="Myosin motor" evidence="10">
    <location>
        <begin position="101"/>
        <end position="374"/>
    </location>
</feature>
<dbReference type="Gene3D" id="3.40.850.10">
    <property type="entry name" value="Kinesin motor domain"/>
    <property type="match status" value="2"/>
</dbReference>
<dbReference type="PROSITE" id="PS51126">
    <property type="entry name" value="DILUTE"/>
    <property type="match status" value="1"/>
</dbReference>
<comment type="caution">
    <text evidence="7">Lacks conserved residue(s) required for the propagation of feature annotation.</text>
</comment>
<dbReference type="InterPro" id="IPR002710">
    <property type="entry name" value="Dilute_dom"/>
</dbReference>
<dbReference type="SMART" id="SM00242">
    <property type="entry name" value="MYSc"/>
    <property type="match status" value="1"/>
</dbReference>
<dbReference type="PANTHER" id="PTHR13140">
    <property type="entry name" value="MYOSIN"/>
    <property type="match status" value="1"/>
</dbReference>
<dbReference type="Gene3D" id="1.20.58.530">
    <property type="match status" value="1"/>
</dbReference>